<feature type="transmembrane region" description="Helical" evidence="6">
    <location>
        <begin position="86"/>
        <end position="107"/>
    </location>
</feature>
<reference evidence="8 9" key="1">
    <citation type="submission" date="2021-12" db="EMBL/GenBank/DDBJ databases">
        <title>Genome sequence of Kibdelosporangium philippinense ATCC 49844.</title>
        <authorList>
            <person name="Fedorov E.A."/>
            <person name="Omeragic M."/>
            <person name="Shalygina K.F."/>
            <person name="Maclea K.S."/>
        </authorList>
    </citation>
    <scope>NUCLEOTIDE SEQUENCE [LARGE SCALE GENOMIC DNA]</scope>
    <source>
        <strain evidence="8 9">ATCC 49844</strain>
    </source>
</reference>
<evidence type="ECO:0000313" key="9">
    <source>
        <dbReference type="Proteomes" id="UP001521150"/>
    </source>
</evidence>
<proteinExistence type="predicted"/>
<evidence type="ECO:0000256" key="5">
    <source>
        <dbReference type="ARBA" id="ARBA00023136"/>
    </source>
</evidence>
<keyword evidence="4 6" id="KW-1133">Transmembrane helix</keyword>
<feature type="transmembrane region" description="Helical" evidence="6">
    <location>
        <begin position="30"/>
        <end position="51"/>
    </location>
</feature>
<evidence type="ECO:0000313" key="8">
    <source>
        <dbReference type="EMBL" id="MCE7006893.1"/>
    </source>
</evidence>
<sequence>MRIENIRNAVGRLGWNGVVFSAGTSGDANYLLISAFITLLIAIASLIVVALEQMRERRRSLAVLSANGVPRSTLARALLWQTSIPVTVVVVVATVAGLALAAVLLTATGRPVDIDWATVALLGSAALGSVLLVTVLTLPALWQATSTTALREV</sequence>
<comment type="caution">
    <text evidence="8">The sequence shown here is derived from an EMBL/GenBank/DDBJ whole genome shotgun (WGS) entry which is preliminary data.</text>
</comment>
<evidence type="ECO:0000256" key="4">
    <source>
        <dbReference type="ARBA" id="ARBA00022989"/>
    </source>
</evidence>
<evidence type="ECO:0000256" key="2">
    <source>
        <dbReference type="ARBA" id="ARBA00022475"/>
    </source>
</evidence>
<dbReference type="InterPro" id="IPR003838">
    <property type="entry name" value="ABC3_permease_C"/>
</dbReference>
<evidence type="ECO:0000256" key="3">
    <source>
        <dbReference type="ARBA" id="ARBA00022692"/>
    </source>
</evidence>
<protein>
    <recommendedName>
        <fullName evidence="7">ABC3 transporter permease C-terminal domain-containing protein</fullName>
    </recommendedName>
</protein>
<dbReference type="Proteomes" id="UP001521150">
    <property type="component" value="Unassembled WGS sequence"/>
</dbReference>
<gene>
    <name evidence="8" type="ORF">LWC34_29300</name>
</gene>
<keyword evidence="2" id="KW-1003">Cell membrane</keyword>
<name>A0ABS8ZGD3_9PSEU</name>
<keyword evidence="3 6" id="KW-0812">Transmembrane</keyword>
<organism evidence="8 9">
    <name type="scientific">Kibdelosporangium philippinense</name>
    <dbReference type="NCBI Taxonomy" id="211113"/>
    <lineage>
        <taxon>Bacteria</taxon>
        <taxon>Bacillati</taxon>
        <taxon>Actinomycetota</taxon>
        <taxon>Actinomycetes</taxon>
        <taxon>Pseudonocardiales</taxon>
        <taxon>Pseudonocardiaceae</taxon>
        <taxon>Kibdelosporangium</taxon>
    </lineage>
</organism>
<accession>A0ABS8ZGD3</accession>
<feature type="transmembrane region" description="Helical" evidence="6">
    <location>
        <begin position="119"/>
        <end position="142"/>
    </location>
</feature>
<keyword evidence="9" id="KW-1185">Reference proteome</keyword>
<comment type="subcellular location">
    <subcellularLocation>
        <location evidence="1">Cell membrane</location>
        <topology evidence="1">Multi-pass membrane protein</topology>
    </subcellularLocation>
</comment>
<dbReference type="Pfam" id="PF02687">
    <property type="entry name" value="FtsX"/>
    <property type="match status" value="1"/>
</dbReference>
<keyword evidence="5 6" id="KW-0472">Membrane</keyword>
<dbReference type="RefSeq" id="WP_233728315.1">
    <property type="nucleotide sequence ID" value="NZ_JAJVCN010000002.1"/>
</dbReference>
<evidence type="ECO:0000256" key="6">
    <source>
        <dbReference type="SAM" id="Phobius"/>
    </source>
</evidence>
<feature type="domain" description="ABC3 transporter permease C-terminal" evidence="7">
    <location>
        <begin position="33"/>
        <end position="138"/>
    </location>
</feature>
<dbReference type="EMBL" id="JAJVCN010000002">
    <property type="protein sequence ID" value="MCE7006893.1"/>
    <property type="molecule type" value="Genomic_DNA"/>
</dbReference>
<evidence type="ECO:0000256" key="1">
    <source>
        <dbReference type="ARBA" id="ARBA00004651"/>
    </source>
</evidence>
<evidence type="ECO:0000259" key="7">
    <source>
        <dbReference type="Pfam" id="PF02687"/>
    </source>
</evidence>